<sequence>MKNKTINICDECESKYFVETSKMANLCPNCSHYLYGYKNCQHKFENGRCVNCYLDEKIYQKVIKIKL</sequence>
<accession>A0ABX2T0A2</accession>
<comment type="caution">
    <text evidence="1">The sequence shown here is derived from an EMBL/GenBank/DDBJ whole genome shotgun (WGS) entry which is preliminary data.</text>
</comment>
<proteinExistence type="predicted"/>
<dbReference type="Proteomes" id="UP000531840">
    <property type="component" value="Unassembled WGS sequence"/>
</dbReference>
<reference evidence="1 2" key="1">
    <citation type="submission" date="2020-07" db="EMBL/GenBank/DDBJ databases">
        <title>MOT database genomes.</title>
        <authorList>
            <person name="Joseph S."/>
            <person name="Aduse-Opoku J."/>
            <person name="Hashim A."/>
            <person name="Wade W."/>
            <person name="Curtis M."/>
        </authorList>
    </citation>
    <scope>NUCLEOTIDE SEQUENCE [LARGE SCALE GENOMIC DNA]</scope>
    <source>
        <strain evidence="1 2">CIP 106318</strain>
    </source>
</reference>
<dbReference type="EMBL" id="JACBYF010000009">
    <property type="protein sequence ID" value="NYS47596.1"/>
    <property type="molecule type" value="Genomic_DNA"/>
</dbReference>
<name>A0ABX2T0A2_9BACL</name>
<evidence type="ECO:0000313" key="2">
    <source>
        <dbReference type="Proteomes" id="UP000531840"/>
    </source>
</evidence>
<protein>
    <submittedName>
        <fullName evidence="1">Uncharacterized protein</fullName>
    </submittedName>
</protein>
<keyword evidence="2" id="KW-1185">Reference proteome</keyword>
<dbReference type="RefSeq" id="WP_179941385.1">
    <property type="nucleotide sequence ID" value="NZ_JACBYF010000009.1"/>
</dbReference>
<gene>
    <name evidence="1" type="ORF">HZY85_05210</name>
</gene>
<organism evidence="1 2">
    <name type="scientific">Gemelliphila palaticanis</name>
    <dbReference type="NCBI Taxonomy" id="81950"/>
    <lineage>
        <taxon>Bacteria</taxon>
        <taxon>Bacillati</taxon>
        <taxon>Bacillota</taxon>
        <taxon>Bacilli</taxon>
        <taxon>Bacillales</taxon>
        <taxon>Gemellaceae</taxon>
        <taxon>Gemelliphila</taxon>
    </lineage>
</organism>
<evidence type="ECO:0000313" key="1">
    <source>
        <dbReference type="EMBL" id="NYS47596.1"/>
    </source>
</evidence>